<organism evidence="3 4">
    <name type="scientific">Shivajiella indica</name>
    <dbReference type="NCBI Taxonomy" id="872115"/>
    <lineage>
        <taxon>Bacteria</taxon>
        <taxon>Pseudomonadati</taxon>
        <taxon>Bacteroidota</taxon>
        <taxon>Cytophagia</taxon>
        <taxon>Cytophagales</taxon>
        <taxon>Cyclobacteriaceae</taxon>
        <taxon>Shivajiella</taxon>
    </lineage>
</organism>
<dbReference type="RefSeq" id="WP_380802745.1">
    <property type="nucleotide sequence ID" value="NZ_JBHUIV010000016.1"/>
</dbReference>
<evidence type="ECO:0008006" key="5">
    <source>
        <dbReference type="Google" id="ProtNLM"/>
    </source>
</evidence>
<comment type="caution">
    <text evidence="3">The sequence shown here is derived from an EMBL/GenBank/DDBJ whole genome shotgun (WGS) entry which is preliminary data.</text>
</comment>
<feature type="transmembrane region" description="Helical" evidence="1">
    <location>
        <begin position="111"/>
        <end position="131"/>
    </location>
</feature>
<gene>
    <name evidence="3" type="ORF">ACFSKV_11485</name>
</gene>
<name>A0ABW5B9T7_9BACT</name>
<sequence length="139" mass="16489">MKKYLFVMLCFFCLSCVSYKNVAEIQGLQEPVDFRKIDKKDTFLEDKFYRISLKDERKFIFKYMDNDEEGILGYRKDNMTKKNLGEQYYMRIPYENIEKAELRKFSAAKTIVLVASPFAIYGLLYIIAIGLNPDFMDFS</sequence>
<keyword evidence="1" id="KW-0472">Membrane</keyword>
<reference evidence="4" key="1">
    <citation type="journal article" date="2019" name="Int. J. Syst. Evol. Microbiol.">
        <title>The Global Catalogue of Microorganisms (GCM) 10K type strain sequencing project: providing services to taxonomists for standard genome sequencing and annotation.</title>
        <authorList>
            <consortium name="The Broad Institute Genomics Platform"/>
            <consortium name="The Broad Institute Genome Sequencing Center for Infectious Disease"/>
            <person name="Wu L."/>
            <person name="Ma J."/>
        </authorList>
    </citation>
    <scope>NUCLEOTIDE SEQUENCE [LARGE SCALE GENOMIC DNA]</scope>
    <source>
        <strain evidence="4">KCTC 19812</strain>
    </source>
</reference>
<accession>A0ABW5B9T7</accession>
<keyword evidence="1" id="KW-1133">Transmembrane helix</keyword>
<dbReference type="EMBL" id="JBHUIV010000016">
    <property type="protein sequence ID" value="MFD2202189.1"/>
    <property type="molecule type" value="Genomic_DNA"/>
</dbReference>
<feature type="signal peptide" evidence="2">
    <location>
        <begin position="1"/>
        <end position="22"/>
    </location>
</feature>
<dbReference type="Proteomes" id="UP001597414">
    <property type="component" value="Unassembled WGS sequence"/>
</dbReference>
<keyword evidence="4" id="KW-1185">Reference proteome</keyword>
<evidence type="ECO:0000313" key="3">
    <source>
        <dbReference type="EMBL" id="MFD2202189.1"/>
    </source>
</evidence>
<keyword evidence="2" id="KW-0732">Signal</keyword>
<evidence type="ECO:0000256" key="1">
    <source>
        <dbReference type="SAM" id="Phobius"/>
    </source>
</evidence>
<protein>
    <recommendedName>
        <fullName evidence="5">Lipoprotein</fullName>
    </recommendedName>
</protein>
<keyword evidence="1" id="KW-0812">Transmembrane</keyword>
<evidence type="ECO:0000313" key="4">
    <source>
        <dbReference type="Proteomes" id="UP001597414"/>
    </source>
</evidence>
<proteinExistence type="predicted"/>
<feature type="chain" id="PRO_5046597742" description="Lipoprotein" evidence="2">
    <location>
        <begin position="23"/>
        <end position="139"/>
    </location>
</feature>
<evidence type="ECO:0000256" key="2">
    <source>
        <dbReference type="SAM" id="SignalP"/>
    </source>
</evidence>